<dbReference type="PANTHER" id="PTHR32308:SF0">
    <property type="entry name" value="HPCH_HPAI ALDOLASE_CITRATE LYASE DOMAIN-CONTAINING PROTEIN"/>
    <property type="match status" value="1"/>
</dbReference>
<feature type="domain" description="HpcH/HpaI aldolase/citrate lyase" evidence="7">
    <location>
        <begin position="5"/>
        <end position="206"/>
    </location>
</feature>
<dbReference type="SUPFAM" id="SSF51621">
    <property type="entry name" value="Phosphoenolpyruvate/pyruvate domain"/>
    <property type="match status" value="1"/>
</dbReference>
<dbReference type="InterPro" id="IPR015813">
    <property type="entry name" value="Pyrv/PenolPyrv_kinase-like_dom"/>
</dbReference>
<evidence type="ECO:0000256" key="6">
    <source>
        <dbReference type="PIRSR" id="PIRSR015582-2"/>
    </source>
</evidence>
<dbReference type="PANTHER" id="PTHR32308">
    <property type="entry name" value="LYASE BETA SUBUNIT, PUTATIVE (AFU_ORTHOLOGUE AFUA_4G13030)-RELATED"/>
    <property type="match status" value="1"/>
</dbReference>
<evidence type="ECO:0000259" key="7">
    <source>
        <dbReference type="Pfam" id="PF03328"/>
    </source>
</evidence>
<sequence length="268" mass="28813">MALTTMLFVPADRPERFEKAAASTADAVVLDLEDAVAPENKEIARANVVKAALHKRTFVRVNPVQTEVFLDDLLALARAGCGNVMLPKAEAIWELERVAAALGEDITIIPLIETAVGLDNARELAAHRTVPFVAFGSLDFALDMGCEHTQEALRFARQTLVFASRLAQKAAPIDGVTVAIDDYELIKAEATEARHLGFGGKLVIHPKQLAAVAEAFHPSDAEIAWATQVVEAVSANGTRAAKINGQMIDKPVMSRAEEILSRTSPTRG</sequence>
<keyword evidence="9" id="KW-1185">Reference proteome</keyword>
<evidence type="ECO:0000256" key="3">
    <source>
        <dbReference type="ARBA" id="ARBA00022723"/>
    </source>
</evidence>
<comment type="cofactor">
    <cofactor evidence="1">
        <name>Mg(2+)</name>
        <dbReference type="ChEBI" id="CHEBI:18420"/>
    </cofactor>
</comment>
<gene>
    <name evidence="8" type="ORF">FHS26_004403</name>
</gene>
<dbReference type="Pfam" id="PF03328">
    <property type="entry name" value="HpcH_HpaI"/>
    <property type="match status" value="1"/>
</dbReference>
<evidence type="ECO:0000256" key="1">
    <source>
        <dbReference type="ARBA" id="ARBA00001946"/>
    </source>
</evidence>
<keyword evidence="4 6" id="KW-0460">Magnesium</keyword>
<feature type="binding site" evidence="5">
    <location>
        <position position="113"/>
    </location>
    <ligand>
        <name>substrate</name>
    </ligand>
</feature>
<dbReference type="GO" id="GO:0008816">
    <property type="term" value="F:citryl-CoA lyase activity"/>
    <property type="evidence" value="ECO:0007669"/>
    <property type="project" value="UniProtKB-EC"/>
</dbReference>
<comment type="similarity">
    <text evidence="2">Belongs to the HpcH/HpaI aldolase family.</text>
</comment>
<dbReference type="InterPro" id="IPR011206">
    <property type="entry name" value="Citrate_lyase_beta/mcl1/mcl2"/>
</dbReference>
<evidence type="ECO:0000256" key="5">
    <source>
        <dbReference type="PIRSR" id="PIRSR015582-1"/>
    </source>
</evidence>
<keyword evidence="3 6" id="KW-0479">Metal-binding</keyword>
<dbReference type="EC" id="4.1.3.34" evidence="8"/>
<comment type="caution">
    <text evidence="8">The sequence shown here is derived from an EMBL/GenBank/DDBJ whole genome shotgun (WGS) entry which is preliminary data.</text>
</comment>
<dbReference type="GO" id="GO:0000287">
    <property type="term" value="F:magnesium ion binding"/>
    <property type="evidence" value="ECO:0007669"/>
    <property type="project" value="TreeGrafter"/>
</dbReference>
<dbReference type="InterPro" id="IPR040442">
    <property type="entry name" value="Pyrv_kinase-like_dom_sf"/>
</dbReference>
<feature type="binding site" evidence="6">
    <location>
        <position position="139"/>
    </location>
    <ligand>
        <name>Mg(2+)</name>
        <dbReference type="ChEBI" id="CHEBI:18420"/>
    </ligand>
</feature>
<evidence type="ECO:0000256" key="4">
    <source>
        <dbReference type="ARBA" id="ARBA00022842"/>
    </source>
</evidence>
<proteinExistence type="inferred from homology"/>
<dbReference type="RefSeq" id="WP_183736780.1">
    <property type="nucleotide sequence ID" value="NZ_JACHXH010000016.1"/>
</dbReference>
<organism evidence="8 9">
    <name type="scientific">Rhizobium pisi</name>
    <dbReference type="NCBI Taxonomy" id="574561"/>
    <lineage>
        <taxon>Bacteria</taxon>
        <taxon>Pseudomonadati</taxon>
        <taxon>Pseudomonadota</taxon>
        <taxon>Alphaproteobacteria</taxon>
        <taxon>Hyphomicrobiales</taxon>
        <taxon>Rhizobiaceae</taxon>
        <taxon>Rhizobium/Agrobacterium group</taxon>
        <taxon>Rhizobium</taxon>
    </lineage>
</organism>
<name>A0A7W5BPB7_9HYPH</name>
<evidence type="ECO:0000313" key="8">
    <source>
        <dbReference type="EMBL" id="MBB3136646.1"/>
    </source>
</evidence>
<evidence type="ECO:0000313" key="9">
    <source>
        <dbReference type="Proteomes" id="UP000518315"/>
    </source>
</evidence>
<feature type="binding site" evidence="5">
    <location>
        <position position="60"/>
    </location>
    <ligand>
        <name>substrate</name>
    </ligand>
</feature>
<dbReference type="AlphaFoldDB" id="A0A7W5BPB7"/>
<dbReference type="GO" id="GO:0006107">
    <property type="term" value="P:oxaloacetate metabolic process"/>
    <property type="evidence" value="ECO:0007669"/>
    <property type="project" value="TreeGrafter"/>
</dbReference>
<evidence type="ECO:0000256" key="2">
    <source>
        <dbReference type="ARBA" id="ARBA00005568"/>
    </source>
</evidence>
<accession>A0A7W5BPB7</accession>
<dbReference type="PIRSF" id="PIRSF015582">
    <property type="entry name" value="Cit_lyase_B"/>
    <property type="match status" value="1"/>
</dbReference>
<reference evidence="8 9" key="1">
    <citation type="submission" date="2020-08" db="EMBL/GenBank/DDBJ databases">
        <title>Genomic Encyclopedia of Type Strains, Phase III (KMG-III): the genomes of soil and plant-associated and newly described type strains.</title>
        <authorList>
            <person name="Whitman W."/>
        </authorList>
    </citation>
    <scope>NUCLEOTIDE SEQUENCE [LARGE SCALE GENOMIC DNA]</scope>
    <source>
        <strain evidence="8 9">CECT 4113</strain>
    </source>
</reference>
<dbReference type="Proteomes" id="UP000518315">
    <property type="component" value="Unassembled WGS sequence"/>
</dbReference>
<dbReference type="InterPro" id="IPR005000">
    <property type="entry name" value="Aldolase/citrate-lyase_domain"/>
</dbReference>
<protein>
    <submittedName>
        <fullName evidence="8">Citrate lyase subunit beta/citryl-CoA lyase</fullName>
        <ecNumber evidence="8">4.1.3.34</ecNumber>
    </submittedName>
</protein>
<keyword evidence="8" id="KW-0456">Lyase</keyword>
<feature type="binding site" evidence="6">
    <location>
        <position position="113"/>
    </location>
    <ligand>
        <name>Mg(2+)</name>
        <dbReference type="ChEBI" id="CHEBI:18420"/>
    </ligand>
</feature>
<dbReference type="EMBL" id="JACHXH010000016">
    <property type="protein sequence ID" value="MBB3136646.1"/>
    <property type="molecule type" value="Genomic_DNA"/>
</dbReference>
<dbReference type="Gene3D" id="3.20.20.60">
    <property type="entry name" value="Phosphoenolpyruvate-binding domains"/>
    <property type="match status" value="1"/>
</dbReference>